<evidence type="ECO:0000313" key="2">
    <source>
        <dbReference type="EMBL" id="QHT98465.1"/>
    </source>
</evidence>
<reference evidence="2" key="1">
    <citation type="journal article" date="2020" name="Nature">
        <title>Giant virus diversity and host interactions through global metagenomics.</title>
        <authorList>
            <person name="Schulz F."/>
            <person name="Roux S."/>
            <person name="Paez-Espino D."/>
            <person name="Jungbluth S."/>
            <person name="Walsh D.A."/>
            <person name="Denef V.J."/>
            <person name="McMahon K.D."/>
            <person name="Konstantinidis K.T."/>
            <person name="Eloe-Fadrosh E.A."/>
            <person name="Kyrpides N.C."/>
            <person name="Woyke T."/>
        </authorList>
    </citation>
    <scope>NUCLEOTIDE SEQUENCE</scope>
    <source>
        <strain evidence="2">GVMAG-M-3300025652-16</strain>
    </source>
</reference>
<dbReference type="EMBL" id="MN740292">
    <property type="protein sequence ID" value="QHT98465.1"/>
    <property type="molecule type" value="Genomic_DNA"/>
</dbReference>
<sequence length="67" mass="7672">MPIIDVEENIKTMRNRLMSMQSELFKLEGGLKVFEGFKDAGLTKINLPKTPNQPPIEELESIQEKPE</sequence>
<feature type="region of interest" description="Disordered" evidence="1">
    <location>
        <begin position="45"/>
        <end position="67"/>
    </location>
</feature>
<accession>A0A6C0J1D1</accession>
<organism evidence="2">
    <name type="scientific">viral metagenome</name>
    <dbReference type="NCBI Taxonomy" id="1070528"/>
    <lineage>
        <taxon>unclassified sequences</taxon>
        <taxon>metagenomes</taxon>
        <taxon>organismal metagenomes</taxon>
    </lineage>
</organism>
<name>A0A6C0J1D1_9ZZZZ</name>
<protein>
    <submittedName>
        <fullName evidence="2">Uncharacterized protein</fullName>
    </submittedName>
</protein>
<dbReference type="AlphaFoldDB" id="A0A6C0J1D1"/>
<proteinExistence type="predicted"/>
<evidence type="ECO:0000256" key="1">
    <source>
        <dbReference type="SAM" id="MobiDB-lite"/>
    </source>
</evidence>